<feature type="transmembrane region" description="Helical" evidence="6">
    <location>
        <begin position="154"/>
        <end position="178"/>
    </location>
</feature>
<comment type="caution">
    <text evidence="8">The sequence shown here is derived from an EMBL/GenBank/DDBJ whole genome shotgun (WGS) entry which is preliminary data.</text>
</comment>
<dbReference type="PANTHER" id="PTHR31272:SF4">
    <property type="entry name" value="CYTOCHROME C-TYPE BIOGENESIS PROTEIN HI_1454-RELATED"/>
    <property type="match status" value="1"/>
</dbReference>
<accession>A0ABT6NBQ1</accession>
<evidence type="ECO:0000256" key="4">
    <source>
        <dbReference type="ARBA" id="ARBA00022989"/>
    </source>
</evidence>
<feature type="transmembrane region" description="Helical" evidence="6">
    <location>
        <begin position="50"/>
        <end position="73"/>
    </location>
</feature>
<evidence type="ECO:0000256" key="1">
    <source>
        <dbReference type="ARBA" id="ARBA00004141"/>
    </source>
</evidence>
<dbReference type="InterPro" id="IPR003834">
    <property type="entry name" value="Cyt_c_assmbl_TM_dom"/>
</dbReference>
<proteinExistence type="inferred from homology"/>
<dbReference type="Pfam" id="PF02683">
    <property type="entry name" value="DsbD_TM"/>
    <property type="match status" value="1"/>
</dbReference>
<reference evidence="8 9" key="1">
    <citation type="submission" date="2023-04" db="EMBL/GenBank/DDBJ databases">
        <title>Fusibacter bizertensis strain WBS, isolated from littoral bottom sediments of the Arctic seas - biochemical and genomic analysis.</title>
        <authorList>
            <person name="Brioukhanov A.L."/>
        </authorList>
    </citation>
    <scope>NUCLEOTIDE SEQUENCE [LARGE SCALE GENOMIC DNA]</scope>
    <source>
        <strain evidence="8 9">WBS</strain>
    </source>
</reference>
<organism evidence="8 9">
    <name type="scientific">Fusibacter bizertensis</name>
    <dbReference type="NCBI Taxonomy" id="1488331"/>
    <lineage>
        <taxon>Bacteria</taxon>
        <taxon>Bacillati</taxon>
        <taxon>Bacillota</taxon>
        <taxon>Clostridia</taxon>
        <taxon>Eubacteriales</taxon>
        <taxon>Eubacteriales Family XII. Incertae Sedis</taxon>
        <taxon>Fusibacter</taxon>
    </lineage>
</organism>
<gene>
    <name evidence="8" type="ORF">QE109_06765</name>
</gene>
<feature type="domain" description="Cytochrome C biogenesis protein transmembrane" evidence="7">
    <location>
        <begin position="4"/>
        <end position="214"/>
    </location>
</feature>
<protein>
    <submittedName>
        <fullName evidence="8">Cytochrome c biogenesis CcdA family protein</fullName>
    </submittedName>
</protein>
<dbReference type="PANTHER" id="PTHR31272">
    <property type="entry name" value="CYTOCHROME C-TYPE BIOGENESIS PROTEIN HI_1454-RELATED"/>
    <property type="match status" value="1"/>
</dbReference>
<keyword evidence="3 6" id="KW-0812">Transmembrane</keyword>
<feature type="transmembrane region" description="Helical" evidence="6">
    <location>
        <begin position="6"/>
        <end position="29"/>
    </location>
</feature>
<keyword evidence="5 6" id="KW-0472">Membrane</keyword>
<name>A0ABT6NBQ1_9FIRM</name>
<feature type="transmembrane region" description="Helical" evidence="6">
    <location>
        <begin position="79"/>
        <end position="98"/>
    </location>
</feature>
<feature type="transmembrane region" description="Helical" evidence="6">
    <location>
        <begin position="199"/>
        <end position="223"/>
    </location>
</feature>
<evidence type="ECO:0000256" key="3">
    <source>
        <dbReference type="ARBA" id="ARBA00022692"/>
    </source>
</evidence>
<sequence>MELFMSTVFFAGLLSFFAPCTFPLIPVYIGILTDHDGSHFKKMAPFIKTMLFVLGLSTTFITLGFGAGALGAFIQLDAFYFIGGALVVIMGFHQMELIRLPALERFKSLKFNNQRKNRYLNAYLLGFTFSFAWTPCVGPVLGAVLVVAADGGQALYGGWLMLLYTIGLAIPFIVLASLSQLVMKRFENLEKHLPMIKKIGGALIVIMGLILMTRNLSTLTAWIDRLF</sequence>
<evidence type="ECO:0000256" key="6">
    <source>
        <dbReference type="SAM" id="Phobius"/>
    </source>
</evidence>
<feature type="transmembrane region" description="Helical" evidence="6">
    <location>
        <begin position="119"/>
        <end position="148"/>
    </location>
</feature>
<evidence type="ECO:0000313" key="8">
    <source>
        <dbReference type="EMBL" id="MDH8677841.1"/>
    </source>
</evidence>
<keyword evidence="4 6" id="KW-1133">Transmembrane helix</keyword>
<dbReference type="RefSeq" id="WP_281093666.1">
    <property type="nucleotide sequence ID" value="NZ_JARYZI010000003.1"/>
</dbReference>
<comment type="subcellular location">
    <subcellularLocation>
        <location evidence="1">Membrane</location>
        <topology evidence="1">Multi-pass membrane protein</topology>
    </subcellularLocation>
</comment>
<evidence type="ECO:0000256" key="2">
    <source>
        <dbReference type="ARBA" id="ARBA00006143"/>
    </source>
</evidence>
<keyword evidence="9" id="KW-1185">Reference proteome</keyword>
<evidence type="ECO:0000256" key="5">
    <source>
        <dbReference type="ARBA" id="ARBA00023136"/>
    </source>
</evidence>
<comment type="similarity">
    <text evidence="2">Belongs to the DsbD family.</text>
</comment>
<dbReference type="EMBL" id="JARYZI010000003">
    <property type="protein sequence ID" value="MDH8677841.1"/>
    <property type="molecule type" value="Genomic_DNA"/>
</dbReference>
<dbReference type="InterPro" id="IPR051790">
    <property type="entry name" value="Cytochrome_c-biogenesis_DsbD"/>
</dbReference>
<evidence type="ECO:0000313" key="9">
    <source>
        <dbReference type="Proteomes" id="UP001158045"/>
    </source>
</evidence>
<dbReference type="Proteomes" id="UP001158045">
    <property type="component" value="Unassembled WGS sequence"/>
</dbReference>
<evidence type="ECO:0000259" key="7">
    <source>
        <dbReference type="Pfam" id="PF02683"/>
    </source>
</evidence>